<evidence type="ECO:0000256" key="1">
    <source>
        <dbReference type="ARBA" id="ARBA00022679"/>
    </source>
</evidence>
<sequence length="145" mass="16783">MQIEIHPYNETYREPIISVWEKSVRATHDFLTPDDIAFYKKLVSEIDFRAFSVYCLTSSQNVLGFLGVLDNKIEMLFVDPAYIGQGLGRTLMLFALDNLHADKVDVNEENTKAIAFYTKFGFIPYERLEKDSEGKDHPILKMKRP</sequence>
<comment type="caution">
    <text evidence="4">The sequence shown here is derived from an EMBL/GenBank/DDBJ whole genome shotgun (WGS) entry which is preliminary data.</text>
</comment>
<dbReference type="Proteomes" id="UP001501175">
    <property type="component" value="Unassembled WGS sequence"/>
</dbReference>
<accession>A0ABP8MKA3</accession>
<dbReference type="Pfam" id="PF13673">
    <property type="entry name" value="Acetyltransf_10"/>
    <property type="match status" value="1"/>
</dbReference>
<evidence type="ECO:0000259" key="3">
    <source>
        <dbReference type="PROSITE" id="PS51186"/>
    </source>
</evidence>
<feature type="domain" description="N-acetyltransferase" evidence="3">
    <location>
        <begin position="3"/>
        <end position="145"/>
    </location>
</feature>
<keyword evidence="2" id="KW-0012">Acyltransferase</keyword>
<evidence type="ECO:0000313" key="5">
    <source>
        <dbReference type="Proteomes" id="UP001501175"/>
    </source>
</evidence>
<dbReference type="SUPFAM" id="SSF55729">
    <property type="entry name" value="Acyl-CoA N-acyltransferases (Nat)"/>
    <property type="match status" value="1"/>
</dbReference>
<gene>
    <name evidence="4" type="ORF">GCM10023189_12340</name>
</gene>
<dbReference type="EMBL" id="BAABHD010000012">
    <property type="protein sequence ID" value="GAA4450957.1"/>
    <property type="molecule type" value="Genomic_DNA"/>
</dbReference>
<keyword evidence="5" id="KW-1185">Reference proteome</keyword>
<evidence type="ECO:0000256" key="2">
    <source>
        <dbReference type="ARBA" id="ARBA00023315"/>
    </source>
</evidence>
<dbReference type="PROSITE" id="PS51186">
    <property type="entry name" value="GNAT"/>
    <property type="match status" value="1"/>
</dbReference>
<protein>
    <submittedName>
        <fullName evidence="4">GNAT family N-acetyltransferase</fullName>
    </submittedName>
</protein>
<dbReference type="InterPro" id="IPR016181">
    <property type="entry name" value="Acyl_CoA_acyltransferase"/>
</dbReference>
<dbReference type="CDD" id="cd04301">
    <property type="entry name" value="NAT_SF"/>
    <property type="match status" value="1"/>
</dbReference>
<proteinExistence type="predicted"/>
<dbReference type="RefSeq" id="WP_345241636.1">
    <property type="nucleotide sequence ID" value="NZ_BAABHD010000012.1"/>
</dbReference>
<keyword evidence="1" id="KW-0808">Transferase</keyword>
<dbReference type="Gene3D" id="3.40.630.30">
    <property type="match status" value="1"/>
</dbReference>
<evidence type="ECO:0000313" key="4">
    <source>
        <dbReference type="EMBL" id="GAA4450957.1"/>
    </source>
</evidence>
<dbReference type="InterPro" id="IPR000182">
    <property type="entry name" value="GNAT_dom"/>
</dbReference>
<name>A0ABP8MKA3_9BACT</name>
<reference evidence="5" key="1">
    <citation type="journal article" date="2019" name="Int. J. Syst. Evol. Microbiol.">
        <title>The Global Catalogue of Microorganisms (GCM) 10K type strain sequencing project: providing services to taxonomists for standard genome sequencing and annotation.</title>
        <authorList>
            <consortium name="The Broad Institute Genomics Platform"/>
            <consortium name="The Broad Institute Genome Sequencing Center for Infectious Disease"/>
            <person name="Wu L."/>
            <person name="Ma J."/>
        </authorList>
    </citation>
    <scope>NUCLEOTIDE SEQUENCE [LARGE SCALE GENOMIC DNA]</scope>
    <source>
        <strain evidence="5">JCM 17927</strain>
    </source>
</reference>
<dbReference type="PANTHER" id="PTHR43800">
    <property type="entry name" value="PEPTIDYL-LYSINE N-ACETYLTRANSFERASE YJAB"/>
    <property type="match status" value="1"/>
</dbReference>
<dbReference type="PANTHER" id="PTHR43800:SF1">
    <property type="entry name" value="PEPTIDYL-LYSINE N-ACETYLTRANSFERASE YJAB"/>
    <property type="match status" value="1"/>
</dbReference>
<organism evidence="4 5">
    <name type="scientific">Nibrella saemangeumensis</name>
    <dbReference type="NCBI Taxonomy" id="1084526"/>
    <lineage>
        <taxon>Bacteria</taxon>
        <taxon>Pseudomonadati</taxon>
        <taxon>Bacteroidota</taxon>
        <taxon>Cytophagia</taxon>
        <taxon>Cytophagales</taxon>
        <taxon>Spirosomataceae</taxon>
        <taxon>Nibrella</taxon>
    </lineage>
</organism>